<name>A0A9Q1CTH5_HOLLE</name>
<organism evidence="1 2">
    <name type="scientific">Holothuria leucospilota</name>
    <name type="common">Black long sea cucumber</name>
    <name type="synonym">Mertensiothuria leucospilota</name>
    <dbReference type="NCBI Taxonomy" id="206669"/>
    <lineage>
        <taxon>Eukaryota</taxon>
        <taxon>Metazoa</taxon>
        <taxon>Echinodermata</taxon>
        <taxon>Eleutherozoa</taxon>
        <taxon>Echinozoa</taxon>
        <taxon>Holothuroidea</taxon>
        <taxon>Aspidochirotacea</taxon>
        <taxon>Aspidochirotida</taxon>
        <taxon>Holothuriidae</taxon>
        <taxon>Holothuria</taxon>
    </lineage>
</organism>
<dbReference type="EMBL" id="JAIZAY010000001">
    <property type="protein sequence ID" value="KAJ8051138.1"/>
    <property type="molecule type" value="Genomic_DNA"/>
</dbReference>
<reference evidence="1" key="1">
    <citation type="submission" date="2021-10" db="EMBL/GenBank/DDBJ databases">
        <title>Tropical sea cucumber genome reveals ecological adaptation and Cuvierian tubules defense mechanism.</title>
        <authorList>
            <person name="Chen T."/>
        </authorList>
    </citation>
    <scope>NUCLEOTIDE SEQUENCE</scope>
    <source>
        <strain evidence="1">Nanhai2018</strain>
        <tissue evidence="1">Muscle</tissue>
    </source>
</reference>
<proteinExistence type="predicted"/>
<accession>A0A9Q1CTH5</accession>
<comment type="caution">
    <text evidence="1">The sequence shown here is derived from an EMBL/GenBank/DDBJ whole genome shotgun (WGS) entry which is preliminary data.</text>
</comment>
<gene>
    <name evidence="1" type="ORF">HOLleu_04594</name>
</gene>
<dbReference type="Proteomes" id="UP001152320">
    <property type="component" value="Chromosome 1"/>
</dbReference>
<evidence type="ECO:0000313" key="1">
    <source>
        <dbReference type="EMBL" id="KAJ8051138.1"/>
    </source>
</evidence>
<dbReference type="AlphaFoldDB" id="A0A9Q1CTH5"/>
<evidence type="ECO:0000313" key="2">
    <source>
        <dbReference type="Proteomes" id="UP001152320"/>
    </source>
</evidence>
<protein>
    <submittedName>
        <fullName evidence="1">Uncharacterized protein</fullName>
    </submittedName>
</protein>
<sequence>MRMWSRHLNPRKQAQNIPLRNWRRQHKKWNKISSPQNSVRGVLRLPRRTPHHPPHQHQWKLIGWQWRRTFSSPQTLSLLCQMVGSLPQSLLQRIHLPGRAGLICVRERSLH</sequence>
<keyword evidence="2" id="KW-1185">Reference proteome</keyword>